<proteinExistence type="predicted"/>
<feature type="transmembrane region" description="Helical" evidence="6">
    <location>
        <begin position="225"/>
        <end position="243"/>
    </location>
</feature>
<feature type="transmembrane region" description="Helical" evidence="6">
    <location>
        <begin position="45"/>
        <end position="67"/>
    </location>
</feature>
<dbReference type="Gene3D" id="1.20.1250.20">
    <property type="entry name" value="MFS general substrate transporter like domains"/>
    <property type="match status" value="2"/>
</dbReference>
<dbReference type="PANTHER" id="PTHR43124:SF3">
    <property type="entry name" value="CHLORAMPHENICOL EFFLUX PUMP RV0191"/>
    <property type="match status" value="1"/>
</dbReference>
<feature type="transmembrane region" description="Helical" evidence="6">
    <location>
        <begin position="108"/>
        <end position="129"/>
    </location>
</feature>
<feature type="transmembrane region" description="Helical" evidence="6">
    <location>
        <begin position="7"/>
        <end position="25"/>
    </location>
</feature>
<keyword evidence="2" id="KW-1003">Cell membrane</keyword>
<dbReference type="PANTHER" id="PTHR43124">
    <property type="entry name" value="PURINE EFFLUX PUMP PBUE"/>
    <property type="match status" value="1"/>
</dbReference>
<gene>
    <name evidence="8" type="ORF">CGC43_05185</name>
</gene>
<evidence type="ECO:0000256" key="4">
    <source>
        <dbReference type="ARBA" id="ARBA00022989"/>
    </source>
</evidence>
<dbReference type="Pfam" id="PF07690">
    <property type="entry name" value="MFS_1"/>
    <property type="match status" value="2"/>
</dbReference>
<dbReference type="Proteomes" id="UP000253862">
    <property type="component" value="Chromosome"/>
</dbReference>
<feature type="transmembrane region" description="Helical" evidence="6">
    <location>
        <begin position="136"/>
        <end position="156"/>
    </location>
</feature>
<evidence type="ECO:0000256" key="1">
    <source>
        <dbReference type="ARBA" id="ARBA00004651"/>
    </source>
</evidence>
<evidence type="ECO:0000259" key="7">
    <source>
        <dbReference type="PROSITE" id="PS50850"/>
    </source>
</evidence>
<feature type="transmembrane region" description="Helical" evidence="6">
    <location>
        <begin position="351"/>
        <end position="373"/>
    </location>
</feature>
<dbReference type="InterPro" id="IPR011701">
    <property type="entry name" value="MFS"/>
</dbReference>
<dbReference type="InterPro" id="IPR050189">
    <property type="entry name" value="MFS_Efflux_Transporters"/>
</dbReference>
<keyword evidence="3 6" id="KW-0812">Transmembrane</keyword>
<protein>
    <submittedName>
        <fullName evidence="8">MFS transporter</fullName>
    </submittedName>
</protein>
<keyword evidence="5 6" id="KW-0472">Membrane</keyword>
<feature type="transmembrane region" description="Helical" evidence="6">
    <location>
        <begin position="168"/>
        <end position="189"/>
    </location>
</feature>
<keyword evidence="9" id="KW-1185">Reference proteome</keyword>
<dbReference type="SUPFAM" id="SSF103473">
    <property type="entry name" value="MFS general substrate transporter"/>
    <property type="match status" value="1"/>
</dbReference>
<keyword evidence="4 6" id="KW-1133">Transmembrane helix</keyword>
<dbReference type="PROSITE" id="PS50850">
    <property type="entry name" value="MFS"/>
    <property type="match status" value="1"/>
</dbReference>
<organism evidence="8 9">
    <name type="scientific">Francisella opportunistica</name>
    <dbReference type="NCBI Taxonomy" id="2016517"/>
    <lineage>
        <taxon>Bacteria</taxon>
        <taxon>Pseudomonadati</taxon>
        <taxon>Pseudomonadota</taxon>
        <taxon>Gammaproteobacteria</taxon>
        <taxon>Thiotrichales</taxon>
        <taxon>Francisellaceae</taxon>
        <taxon>Francisella</taxon>
    </lineage>
</organism>
<dbReference type="EMBL" id="CP022375">
    <property type="protein sequence ID" value="AXH30015.1"/>
    <property type="molecule type" value="Genomic_DNA"/>
</dbReference>
<sequence>MNNRLSFLAIVIWFTCAAFFMYEFLLRTILGTFEYQIISDLDLTVLTFSILSSTAYQLTYGVMQIPVGIITDKLGLKKALTLAILVCTLGVGLFGLCNSFAAALIYRVMIGFGASFGFLCLLIAVYDWLPHQHIGLFIGLSQFIGVLGPMLAAGPLESLSQAGGVDWRYVFVALAIIGIVLAAITILIVRNNDQSNGAGKTKFIILQTPKSLLTEMRSIFANKQIWLIATFSATTYLAIEYLSENATKSFLQLNGFDAKFSSYLITLAWLGYGIGCPSLGAISDRIKRRKPVMIFAICLSFISLLTIIFLPINQGVLYLAFICLGIGASGQSIGFAIIAEQSKSSCRAAALGVNNFLIMLSVGIGSPIISGIFDLVSNQSKTPTIHAYQTSLSILLGFTALGILISVFFIKETFCRSTKEVIFLGKMQ</sequence>
<feature type="transmembrane region" description="Helical" evidence="6">
    <location>
        <begin position="385"/>
        <end position="410"/>
    </location>
</feature>
<accession>A0A345JRR9</accession>
<dbReference type="OrthoDB" id="5620971at2"/>
<feature type="transmembrane region" description="Helical" evidence="6">
    <location>
        <begin position="318"/>
        <end position="339"/>
    </location>
</feature>
<name>A0A345JRR9_9GAMM</name>
<evidence type="ECO:0000256" key="2">
    <source>
        <dbReference type="ARBA" id="ARBA00022475"/>
    </source>
</evidence>
<dbReference type="KEGG" id="foo:CGC45_05180"/>
<feature type="transmembrane region" description="Helical" evidence="6">
    <location>
        <begin position="294"/>
        <end position="312"/>
    </location>
</feature>
<dbReference type="GO" id="GO:0022857">
    <property type="term" value="F:transmembrane transporter activity"/>
    <property type="evidence" value="ECO:0007669"/>
    <property type="project" value="InterPro"/>
</dbReference>
<dbReference type="InterPro" id="IPR020846">
    <property type="entry name" value="MFS_dom"/>
</dbReference>
<dbReference type="RefSeq" id="WP_071629284.1">
    <property type="nucleotide sequence ID" value="NZ_CP022375.1"/>
</dbReference>
<dbReference type="InterPro" id="IPR036259">
    <property type="entry name" value="MFS_trans_sf"/>
</dbReference>
<evidence type="ECO:0000256" key="5">
    <source>
        <dbReference type="ARBA" id="ARBA00023136"/>
    </source>
</evidence>
<evidence type="ECO:0000256" key="3">
    <source>
        <dbReference type="ARBA" id="ARBA00022692"/>
    </source>
</evidence>
<dbReference type="GO" id="GO:0005886">
    <property type="term" value="C:plasma membrane"/>
    <property type="evidence" value="ECO:0007669"/>
    <property type="project" value="UniProtKB-SubCell"/>
</dbReference>
<evidence type="ECO:0000256" key="6">
    <source>
        <dbReference type="SAM" id="Phobius"/>
    </source>
</evidence>
<feature type="domain" description="Major facilitator superfamily (MFS) profile" evidence="7">
    <location>
        <begin position="11"/>
        <end position="414"/>
    </location>
</feature>
<dbReference type="CDD" id="cd06174">
    <property type="entry name" value="MFS"/>
    <property type="match status" value="1"/>
</dbReference>
<dbReference type="AlphaFoldDB" id="A0A345JRR9"/>
<comment type="subcellular location">
    <subcellularLocation>
        <location evidence="1">Cell membrane</location>
        <topology evidence="1">Multi-pass membrane protein</topology>
    </subcellularLocation>
</comment>
<evidence type="ECO:0000313" key="9">
    <source>
        <dbReference type="Proteomes" id="UP000253862"/>
    </source>
</evidence>
<reference evidence="8 9" key="1">
    <citation type="submission" date="2017-07" db="EMBL/GenBank/DDBJ databases">
        <title>Complete genome sequences and comparative analysis of the novel pathogen Francisella opportunistica.</title>
        <authorList>
            <person name="Dietrich E.A."/>
            <person name="Kingry L.C."/>
            <person name="Petersen J.M."/>
        </authorList>
    </citation>
    <scope>NUCLEOTIDE SEQUENCE [LARGE SCALE GENOMIC DNA]</scope>
    <source>
        <strain evidence="8 9">14-2155</strain>
    </source>
</reference>
<evidence type="ECO:0000313" key="8">
    <source>
        <dbReference type="EMBL" id="AXH30015.1"/>
    </source>
</evidence>
<feature type="transmembrane region" description="Helical" evidence="6">
    <location>
        <begin position="263"/>
        <end position="282"/>
    </location>
</feature>
<feature type="transmembrane region" description="Helical" evidence="6">
    <location>
        <begin position="79"/>
        <end position="102"/>
    </location>
</feature>